<comment type="caution">
    <text evidence="1">The sequence shown here is derived from an EMBL/GenBank/DDBJ whole genome shotgun (WGS) entry which is preliminary data.</text>
</comment>
<name>A0ACB9Q7H2_BAUVA</name>
<reference evidence="1 2" key="1">
    <citation type="journal article" date="2022" name="DNA Res.">
        <title>Chromosomal-level genome assembly of the orchid tree Bauhinia variegata (Leguminosae; Cercidoideae) supports the allotetraploid origin hypothesis of Bauhinia.</title>
        <authorList>
            <person name="Zhong Y."/>
            <person name="Chen Y."/>
            <person name="Zheng D."/>
            <person name="Pang J."/>
            <person name="Liu Y."/>
            <person name="Luo S."/>
            <person name="Meng S."/>
            <person name="Qian L."/>
            <person name="Wei D."/>
            <person name="Dai S."/>
            <person name="Zhou R."/>
        </authorList>
    </citation>
    <scope>NUCLEOTIDE SEQUENCE [LARGE SCALE GENOMIC DNA]</scope>
    <source>
        <strain evidence="1">BV-YZ2020</strain>
    </source>
</reference>
<gene>
    <name evidence="1" type="ORF">L6164_000097</name>
</gene>
<evidence type="ECO:0000313" key="2">
    <source>
        <dbReference type="Proteomes" id="UP000828941"/>
    </source>
</evidence>
<accession>A0ACB9Q7H2</accession>
<protein>
    <submittedName>
        <fullName evidence="1">Uncharacterized protein</fullName>
    </submittedName>
</protein>
<dbReference type="Proteomes" id="UP000828941">
    <property type="component" value="Chromosome 1"/>
</dbReference>
<keyword evidence="2" id="KW-1185">Reference proteome</keyword>
<evidence type="ECO:0000313" key="1">
    <source>
        <dbReference type="EMBL" id="KAI4356044.1"/>
    </source>
</evidence>
<sequence>MVRMLRAMYLSKPTVNGEIIAVYQPSHVGKQKSVSTFGYVDQGLGGLKLWVLDKALDAKIPNPACALDFSMEPCYHYPPRHDCKGNSIEDLAFLFPYTRKCADYSSGVKLVNDHQ</sequence>
<proteinExistence type="predicted"/>
<organism evidence="1 2">
    <name type="scientific">Bauhinia variegata</name>
    <name type="common">Purple orchid tree</name>
    <name type="synonym">Phanera variegata</name>
    <dbReference type="NCBI Taxonomy" id="167791"/>
    <lineage>
        <taxon>Eukaryota</taxon>
        <taxon>Viridiplantae</taxon>
        <taxon>Streptophyta</taxon>
        <taxon>Embryophyta</taxon>
        <taxon>Tracheophyta</taxon>
        <taxon>Spermatophyta</taxon>
        <taxon>Magnoliopsida</taxon>
        <taxon>eudicotyledons</taxon>
        <taxon>Gunneridae</taxon>
        <taxon>Pentapetalae</taxon>
        <taxon>rosids</taxon>
        <taxon>fabids</taxon>
        <taxon>Fabales</taxon>
        <taxon>Fabaceae</taxon>
        <taxon>Cercidoideae</taxon>
        <taxon>Cercideae</taxon>
        <taxon>Bauhiniinae</taxon>
        <taxon>Bauhinia</taxon>
    </lineage>
</organism>
<dbReference type="EMBL" id="CM039426">
    <property type="protein sequence ID" value="KAI4356044.1"/>
    <property type="molecule type" value="Genomic_DNA"/>
</dbReference>